<evidence type="ECO:0000313" key="4">
    <source>
        <dbReference type="Proteomes" id="UP000007488"/>
    </source>
</evidence>
<dbReference type="InterPro" id="IPR027275">
    <property type="entry name" value="PRC-brl_dom"/>
</dbReference>
<dbReference type="STRING" id="645991.Sgly_0704"/>
<dbReference type="InterPro" id="IPR011033">
    <property type="entry name" value="PRC_barrel-like_sf"/>
</dbReference>
<keyword evidence="4" id="KW-1185">Reference proteome</keyword>
<reference evidence="3 4" key="1">
    <citation type="journal article" date="2011" name="Stand. Genomic Sci.">
        <title>Complete genome sequence of Syntrophobotulus glycolicus type strain (FlGlyR).</title>
        <authorList>
            <person name="Han C."/>
            <person name="Mwirichia R."/>
            <person name="Chertkov O."/>
            <person name="Held B."/>
            <person name="Lapidus A."/>
            <person name="Nolan M."/>
            <person name="Lucas S."/>
            <person name="Hammon N."/>
            <person name="Deshpande S."/>
            <person name="Cheng J.F."/>
            <person name="Tapia R."/>
            <person name="Goodwin L."/>
            <person name="Pitluck S."/>
            <person name="Huntemann M."/>
            <person name="Liolios K."/>
            <person name="Ivanova N."/>
            <person name="Pagani I."/>
            <person name="Mavromatis K."/>
            <person name="Ovchinikova G."/>
            <person name="Pati A."/>
            <person name="Chen A."/>
            <person name="Palaniappan K."/>
            <person name="Land M."/>
            <person name="Hauser L."/>
            <person name="Brambilla E.M."/>
            <person name="Rohde M."/>
            <person name="Spring S."/>
            <person name="Sikorski J."/>
            <person name="Goker M."/>
            <person name="Woyke T."/>
            <person name="Bristow J."/>
            <person name="Eisen J.A."/>
            <person name="Markowitz V."/>
            <person name="Hugenholtz P."/>
            <person name="Kyrpides N.C."/>
            <person name="Klenk H.P."/>
            <person name="Detter J.C."/>
        </authorList>
    </citation>
    <scope>NUCLEOTIDE SEQUENCE [LARGE SCALE GENOMIC DNA]</scope>
    <source>
        <strain evidence="4">DSM 8271 / FlGlyR</strain>
    </source>
</reference>
<gene>
    <name evidence="3" type="ordered locus">Sgly_0704</name>
</gene>
<dbReference type="RefSeq" id="WP_013623937.1">
    <property type="nucleotide sequence ID" value="NC_015172.1"/>
</dbReference>
<dbReference type="SUPFAM" id="SSF50346">
    <property type="entry name" value="PRC-barrel domain"/>
    <property type="match status" value="2"/>
</dbReference>
<evidence type="ECO:0000313" key="3">
    <source>
        <dbReference type="EMBL" id="ADY55066.1"/>
    </source>
</evidence>
<feature type="compositionally biased region" description="Polar residues" evidence="1">
    <location>
        <begin position="204"/>
        <end position="217"/>
    </location>
</feature>
<dbReference type="Proteomes" id="UP000007488">
    <property type="component" value="Chromosome"/>
</dbReference>
<feature type="domain" description="PRC-barrel" evidence="2">
    <location>
        <begin position="94"/>
        <end position="139"/>
    </location>
</feature>
<evidence type="ECO:0000259" key="2">
    <source>
        <dbReference type="Pfam" id="PF05239"/>
    </source>
</evidence>
<dbReference type="EMBL" id="CP002547">
    <property type="protein sequence ID" value="ADY55066.1"/>
    <property type="molecule type" value="Genomic_DNA"/>
</dbReference>
<sequence>MKSIKEIIGLKIISIAEGTQVGTVKDLVLNPAGGLLDFFIIDKQTDSIGARTKAIAFKDIQGLGEFAITIPDQKVIQNIISNSQVLELIDQNVKVIGAKVLTIKGTIIGEVTEIYFDEETGKINKCVYEDKTKEQKEINAESIVTYGENLLIVNDGSRQNKSFGQEAVIEDKLPPQIQAQEVQEVQEVQEEQEIPAPPGITEAAATSDSAENSPNDGFNLFEQRQLQYFVGKKVVRNIKLDNGDILPIGQIITSDTIGKIKTRATLMEVTSHLEKG</sequence>
<feature type="domain" description="PRC-barrel" evidence="2">
    <location>
        <begin position="3"/>
        <end position="58"/>
    </location>
</feature>
<dbReference type="AlphaFoldDB" id="F0T0K1"/>
<dbReference type="Gene3D" id="2.30.30.240">
    <property type="entry name" value="PRC-barrel domain"/>
    <property type="match status" value="2"/>
</dbReference>
<feature type="region of interest" description="Disordered" evidence="1">
    <location>
        <begin position="189"/>
        <end position="217"/>
    </location>
</feature>
<protein>
    <submittedName>
        <fullName evidence="3">PRC-barrel domain protein</fullName>
    </submittedName>
</protein>
<dbReference type="eggNOG" id="COG3881">
    <property type="taxonomic scope" value="Bacteria"/>
</dbReference>
<organism evidence="3 4">
    <name type="scientific">Syntrophobotulus glycolicus (strain DSM 8271 / FlGlyR)</name>
    <dbReference type="NCBI Taxonomy" id="645991"/>
    <lineage>
        <taxon>Bacteria</taxon>
        <taxon>Bacillati</taxon>
        <taxon>Bacillota</taxon>
        <taxon>Clostridia</taxon>
        <taxon>Eubacteriales</taxon>
        <taxon>Desulfitobacteriaceae</taxon>
        <taxon>Syntrophobotulus</taxon>
    </lineage>
</organism>
<dbReference type="HOGENOM" id="CLU_068642_0_0_9"/>
<reference evidence="4" key="2">
    <citation type="submission" date="2011-02" db="EMBL/GenBank/DDBJ databases">
        <title>The complete genome of Syntrophobotulus glycolicus DSM 8271.</title>
        <authorList>
            <person name="Lucas S."/>
            <person name="Copeland A."/>
            <person name="Lapidus A."/>
            <person name="Bruce D."/>
            <person name="Goodwin L."/>
            <person name="Pitluck S."/>
            <person name="Kyrpides N."/>
            <person name="Mavromatis K."/>
            <person name="Pagani I."/>
            <person name="Ivanova N."/>
            <person name="Mikhailova N."/>
            <person name="Chertkov O."/>
            <person name="Held B."/>
            <person name="Detter J.C."/>
            <person name="Tapia R."/>
            <person name="Han C."/>
            <person name="Land M."/>
            <person name="Hauser L."/>
            <person name="Markowitz V."/>
            <person name="Cheng J.-F."/>
            <person name="Hugenholtz P."/>
            <person name="Woyke T."/>
            <person name="Wu D."/>
            <person name="Spring S."/>
            <person name="Schroeder M."/>
            <person name="Brambilla E."/>
            <person name="Klenk H.-P."/>
            <person name="Eisen J.A."/>
        </authorList>
    </citation>
    <scope>NUCLEOTIDE SEQUENCE [LARGE SCALE GENOMIC DNA]</scope>
    <source>
        <strain evidence="4">DSM 8271 / FlGlyR</strain>
    </source>
</reference>
<dbReference type="Pfam" id="PF05239">
    <property type="entry name" value="PRC"/>
    <property type="match status" value="2"/>
</dbReference>
<dbReference type="KEGG" id="sgy:Sgly_0704"/>
<evidence type="ECO:0000256" key="1">
    <source>
        <dbReference type="SAM" id="MobiDB-lite"/>
    </source>
</evidence>
<accession>F0T0K1</accession>
<proteinExistence type="predicted"/>
<name>F0T0K1_SYNGF</name>
<dbReference type="OrthoDB" id="53812at2"/>